<keyword evidence="2" id="KW-0813">Transport</keyword>
<evidence type="ECO:0000256" key="2">
    <source>
        <dbReference type="ARBA" id="ARBA00022448"/>
    </source>
</evidence>
<keyword evidence="9" id="KW-0732">Signal</keyword>
<dbReference type="PANTHER" id="PTHR33751:SF9">
    <property type="entry name" value="CYTOCHROME C4"/>
    <property type="match status" value="1"/>
</dbReference>
<organism evidence="11 12">
    <name type="scientific">Shewanella yunxiaonensis</name>
    <dbReference type="NCBI Taxonomy" id="2829809"/>
    <lineage>
        <taxon>Bacteria</taxon>
        <taxon>Pseudomonadati</taxon>
        <taxon>Pseudomonadota</taxon>
        <taxon>Gammaproteobacteria</taxon>
        <taxon>Alteromonadales</taxon>
        <taxon>Shewanellaceae</taxon>
        <taxon>Shewanella</taxon>
    </lineage>
</organism>
<keyword evidence="5" id="KW-0574">Periplasm</keyword>
<accession>A0ABX7YUT3</accession>
<evidence type="ECO:0000256" key="3">
    <source>
        <dbReference type="ARBA" id="ARBA00022617"/>
    </source>
</evidence>
<dbReference type="PANTHER" id="PTHR33751">
    <property type="entry name" value="CBB3-TYPE CYTOCHROME C OXIDASE SUBUNIT FIXP"/>
    <property type="match status" value="1"/>
</dbReference>
<dbReference type="EMBL" id="CP073587">
    <property type="protein sequence ID" value="QUN05876.1"/>
    <property type="molecule type" value="Genomic_DNA"/>
</dbReference>
<reference evidence="11 12" key="1">
    <citation type="submission" date="2021-04" db="EMBL/GenBank/DDBJ databases">
        <title>Novel species identification of genus Shewanella.</title>
        <authorList>
            <person name="Liu G."/>
        </authorList>
    </citation>
    <scope>NUCLEOTIDE SEQUENCE [LARGE SCALE GENOMIC DNA]</scope>
    <source>
        <strain evidence="11 12">FJAT-54481</strain>
    </source>
</reference>
<evidence type="ECO:0000256" key="9">
    <source>
        <dbReference type="SAM" id="SignalP"/>
    </source>
</evidence>
<keyword evidence="4 8" id="KW-0479">Metal-binding</keyword>
<evidence type="ECO:0000313" key="11">
    <source>
        <dbReference type="EMBL" id="QUN05876.1"/>
    </source>
</evidence>
<evidence type="ECO:0000256" key="7">
    <source>
        <dbReference type="ARBA" id="ARBA00023004"/>
    </source>
</evidence>
<protein>
    <submittedName>
        <fullName evidence="11">Cytochrome c4</fullName>
    </submittedName>
</protein>
<proteinExistence type="predicted"/>
<evidence type="ECO:0000256" key="8">
    <source>
        <dbReference type="PROSITE-ProRule" id="PRU00433"/>
    </source>
</evidence>
<dbReference type="PROSITE" id="PS51007">
    <property type="entry name" value="CYTC"/>
    <property type="match status" value="2"/>
</dbReference>
<keyword evidence="3 8" id="KW-0349">Heme</keyword>
<dbReference type="InterPro" id="IPR036909">
    <property type="entry name" value="Cyt_c-like_dom_sf"/>
</dbReference>
<feature type="domain" description="Cytochrome c" evidence="10">
    <location>
        <begin position="19"/>
        <end position="105"/>
    </location>
</feature>
<evidence type="ECO:0000256" key="1">
    <source>
        <dbReference type="ARBA" id="ARBA00004418"/>
    </source>
</evidence>
<name>A0ABX7YUT3_9GAMM</name>
<evidence type="ECO:0000256" key="4">
    <source>
        <dbReference type="ARBA" id="ARBA00022723"/>
    </source>
</evidence>
<dbReference type="SUPFAM" id="SSF46626">
    <property type="entry name" value="Cytochrome c"/>
    <property type="match status" value="2"/>
</dbReference>
<dbReference type="PRINTS" id="PR00605">
    <property type="entry name" value="CYTCHROMECIC"/>
</dbReference>
<dbReference type="InterPro" id="IPR050597">
    <property type="entry name" value="Cytochrome_c_Oxidase_Subunit"/>
</dbReference>
<dbReference type="Pfam" id="PF00034">
    <property type="entry name" value="Cytochrom_C"/>
    <property type="match status" value="2"/>
</dbReference>
<evidence type="ECO:0000256" key="5">
    <source>
        <dbReference type="ARBA" id="ARBA00022764"/>
    </source>
</evidence>
<keyword evidence="12" id="KW-1185">Reference proteome</keyword>
<keyword evidence="6" id="KW-0249">Electron transport</keyword>
<feature type="chain" id="PRO_5045659331" evidence="9">
    <location>
        <begin position="23"/>
        <end position="207"/>
    </location>
</feature>
<dbReference type="InterPro" id="IPR008168">
    <property type="entry name" value="Cyt_C_IC"/>
</dbReference>
<dbReference type="InterPro" id="IPR009056">
    <property type="entry name" value="Cyt_c-like_dom"/>
</dbReference>
<evidence type="ECO:0000313" key="12">
    <source>
        <dbReference type="Proteomes" id="UP000679575"/>
    </source>
</evidence>
<gene>
    <name evidence="11" type="ORF">KDN34_17185</name>
</gene>
<comment type="subcellular location">
    <subcellularLocation>
        <location evidence="1">Periplasm</location>
    </subcellularLocation>
</comment>
<dbReference type="Gene3D" id="1.10.760.10">
    <property type="entry name" value="Cytochrome c-like domain"/>
    <property type="match status" value="2"/>
</dbReference>
<dbReference type="InterPro" id="IPR024167">
    <property type="entry name" value="Cytochrome_c4-like"/>
</dbReference>
<dbReference type="Proteomes" id="UP000679575">
    <property type="component" value="Chromosome"/>
</dbReference>
<evidence type="ECO:0000259" key="10">
    <source>
        <dbReference type="PROSITE" id="PS51007"/>
    </source>
</evidence>
<sequence>MKIHPSFYASVLMVASISSATAASMPAKAAICASCHGAEGNSTISEYPSLAGQRALYLKRQLQAFRAAATNDHQNGRQDPVMSAMAATLSDAEINELSEYYARQEPSAASAVNKVNREGKKLFLGGDLSRDIAACAACHGADGKGMAAAGFPAIAGQHQDYLSAQLQAFRSGKRKDDYQGMMQDTCSKLTDDDIQALAQYMAQLPHK</sequence>
<dbReference type="PIRSF" id="PIRSF000005">
    <property type="entry name" value="Cytochrome_c4"/>
    <property type="match status" value="1"/>
</dbReference>
<keyword evidence="7 8" id="KW-0408">Iron</keyword>
<feature type="signal peptide" evidence="9">
    <location>
        <begin position="1"/>
        <end position="22"/>
    </location>
</feature>
<feature type="domain" description="Cytochrome c" evidence="10">
    <location>
        <begin position="114"/>
        <end position="205"/>
    </location>
</feature>
<evidence type="ECO:0000256" key="6">
    <source>
        <dbReference type="ARBA" id="ARBA00022982"/>
    </source>
</evidence>